<dbReference type="SUPFAM" id="SSF48264">
    <property type="entry name" value="Cytochrome P450"/>
    <property type="match status" value="1"/>
</dbReference>
<dbReference type="GO" id="GO:0004497">
    <property type="term" value="F:monooxygenase activity"/>
    <property type="evidence" value="ECO:0007669"/>
    <property type="project" value="UniProtKB-KW"/>
</dbReference>
<dbReference type="EMBL" id="GG698948">
    <property type="protein sequence ID" value="EEU34995.1"/>
    <property type="molecule type" value="Genomic_DNA"/>
</dbReference>
<dbReference type="InterPro" id="IPR001128">
    <property type="entry name" value="Cyt_P450"/>
</dbReference>
<dbReference type="CDD" id="cd11063">
    <property type="entry name" value="CYP52"/>
    <property type="match status" value="1"/>
</dbReference>
<dbReference type="GO" id="GO:0016705">
    <property type="term" value="F:oxidoreductase activity, acting on paired donors, with incorporation or reduction of molecular oxygen"/>
    <property type="evidence" value="ECO:0007669"/>
    <property type="project" value="InterPro"/>
</dbReference>
<dbReference type="VEuPathDB" id="FungiDB:NECHADRAFT_78548"/>
<evidence type="ECO:0008006" key="15">
    <source>
        <dbReference type="Google" id="ProtNLM"/>
    </source>
</evidence>
<evidence type="ECO:0000256" key="9">
    <source>
        <dbReference type="ARBA" id="ARBA00023033"/>
    </source>
</evidence>
<dbReference type="PANTHER" id="PTHR24287:SF17">
    <property type="entry name" value="P450, PUTATIVE (EUROFUNG)-RELATED"/>
    <property type="match status" value="1"/>
</dbReference>
<evidence type="ECO:0000256" key="1">
    <source>
        <dbReference type="ARBA" id="ARBA00001971"/>
    </source>
</evidence>
<dbReference type="PRINTS" id="PR00463">
    <property type="entry name" value="EP450I"/>
</dbReference>
<keyword evidence="9 12" id="KW-0503">Monooxygenase</keyword>
<reference evidence="13 14" key="1">
    <citation type="journal article" date="2009" name="PLoS Genet.">
        <title>The genome of Nectria haematococca: contribution of supernumerary chromosomes to gene expansion.</title>
        <authorList>
            <person name="Coleman J.J."/>
            <person name="Rounsley S.D."/>
            <person name="Rodriguez-Carres M."/>
            <person name="Kuo A."/>
            <person name="Wasmann C.C."/>
            <person name="Grimwood J."/>
            <person name="Schmutz J."/>
            <person name="Taga M."/>
            <person name="White G.J."/>
            <person name="Zhou S."/>
            <person name="Schwartz D.C."/>
            <person name="Freitag M."/>
            <person name="Ma L.J."/>
            <person name="Danchin E.G."/>
            <person name="Henrissat B."/>
            <person name="Coutinho P.M."/>
            <person name="Nelson D.R."/>
            <person name="Straney D."/>
            <person name="Napoli C.A."/>
            <person name="Barker B.M."/>
            <person name="Gribskov M."/>
            <person name="Rep M."/>
            <person name="Kroken S."/>
            <person name="Molnar I."/>
            <person name="Rensing C."/>
            <person name="Kennell J.C."/>
            <person name="Zamora J."/>
            <person name="Farman M.L."/>
            <person name="Selker E.U."/>
            <person name="Salamov A."/>
            <person name="Shapiro H."/>
            <person name="Pangilinan J."/>
            <person name="Lindquist E."/>
            <person name="Lamers C."/>
            <person name="Grigoriev I.V."/>
            <person name="Geiser D.M."/>
            <person name="Covert S.F."/>
            <person name="Temporini E."/>
            <person name="Vanetten H.D."/>
        </authorList>
    </citation>
    <scope>NUCLEOTIDE SEQUENCE [LARGE SCALE GENOMIC DNA]</scope>
    <source>
        <strain evidence="14">ATCC MYA-4622 / CBS 123669 / FGSC 9596 / NRRL 45880 / 77-13-4</strain>
    </source>
</reference>
<dbReference type="STRING" id="660122.C7ZM12"/>
<dbReference type="PRINTS" id="PR00385">
    <property type="entry name" value="P450"/>
</dbReference>
<evidence type="ECO:0000313" key="14">
    <source>
        <dbReference type="Proteomes" id="UP000005206"/>
    </source>
</evidence>
<organism evidence="13 14">
    <name type="scientific">Fusarium vanettenii (strain ATCC MYA-4622 / CBS 123669 / FGSC 9596 / NRRL 45880 / 77-13-4)</name>
    <name type="common">Fusarium solani subsp. pisi</name>
    <dbReference type="NCBI Taxonomy" id="660122"/>
    <lineage>
        <taxon>Eukaryota</taxon>
        <taxon>Fungi</taxon>
        <taxon>Dikarya</taxon>
        <taxon>Ascomycota</taxon>
        <taxon>Pezizomycotina</taxon>
        <taxon>Sordariomycetes</taxon>
        <taxon>Hypocreomycetidae</taxon>
        <taxon>Hypocreales</taxon>
        <taxon>Nectriaceae</taxon>
        <taxon>Fusarium</taxon>
        <taxon>Fusarium solani species complex</taxon>
        <taxon>Fusarium vanettenii</taxon>
    </lineage>
</organism>
<evidence type="ECO:0000256" key="7">
    <source>
        <dbReference type="ARBA" id="ARBA00023002"/>
    </source>
</evidence>
<dbReference type="KEGG" id="nhe:NECHADRAFT_78548"/>
<dbReference type="GO" id="GO:0020037">
    <property type="term" value="F:heme binding"/>
    <property type="evidence" value="ECO:0007669"/>
    <property type="project" value="InterPro"/>
</dbReference>
<evidence type="ECO:0000256" key="3">
    <source>
        <dbReference type="ARBA" id="ARBA00010617"/>
    </source>
</evidence>
<evidence type="ECO:0000256" key="10">
    <source>
        <dbReference type="ARBA" id="ARBA00023136"/>
    </source>
</evidence>
<dbReference type="OMA" id="RNHCPYP"/>
<dbReference type="GO" id="GO:0005506">
    <property type="term" value="F:iron ion binding"/>
    <property type="evidence" value="ECO:0007669"/>
    <property type="project" value="InterPro"/>
</dbReference>
<keyword evidence="5 11" id="KW-0479">Metal-binding</keyword>
<evidence type="ECO:0000256" key="12">
    <source>
        <dbReference type="RuleBase" id="RU000461"/>
    </source>
</evidence>
<dbReference type="InterPro" id="IPR047146">
    <property type="entry name" value="Cyt_P450_E_CYP52_fungi"/>
</dbReference>
<dbReference type="Pfam" id="PF00067">
    <property type="entry name" value="p450"/>
    <property type="match status" value="1"/>
</dbReference>
<keyword evidence="4" id="KW-0812">Transmembrane</keyword>
<protein>
    <recommendedName>
        <fullName evidence="15">Cytochrome P450</fullName>
    </recommendedName>
</protein>
<evidence type="ECO:0000256" key="5">
    <source>
        <dbReference type="ARBA" id="ARBA00022723"/>
    </source>
</evidence>
<dbReference type="OrthoDB" id="1470350at2759"/>
<dbReference type="GeneID" id="9679131"/>
<evidence type="ECO:0000256" key="11">
    <source>
        <dbReference type="PIRSR" id="PIRSR602401-1"/>
    </source>
</evidence>
<evidence type="ECO:0000256" key="6">
    <source>
        <dbReference type="ARBA" id="ARBA00022989"/>
    </source>
</evidence>
<name>C7ZM12_FUSV7</name>
<keyword evidence="10" id="KW-0472">Membrane</keyword>
<evidence type="ECO:0000313" key="13">
    <source>
        <dbReference type="EMBL" id="EEU34995.1"/>
    </source>
</evidence>
<feature type="binding site" description="axial binding residue" evidence="11">
    <location>
        <position position="447"/>
    </location>
    <ligand>
        <name>heme</name>
        <dbReference type="ChEBI" id="CHEBI:30413"/>
    </ligand>
    <ligandPart>
        <name>Fe</name>
        <dbReference type="ChEBI" id="CHEBI:18248"/>
    </ligandPart>
</feature>
<dbReference type="InterPro" id="IPR002401">
    <property type="entry name" value="Cyt_P450_E_grp-I"/>
</dbReference>
<keyword evidence="11 12" id="KW-0349">Heme</keyword>
<dbReference type="Proteomes" id="UP000005206">
    <property type="component" value="Chromosome 3"/>
</dbReference>
<evidence type="ECO:0000256" key="4">
    <source>
        <dbReference type="ARBA" id="ARBA00022692"/>
    </source>
</evidence>
<proteinExistence type="inferred from homology"/>
<dbReference type="GO" id="GO:0016020">
    <property type="term" value="C:membrane"/>
    <property type="evidence" value="ECO:0007669"/>
    <property type="project" value="UniProtKB-SubCell"/>
</dbReference>
<keyword evidence="7 12" id="KW-0560">Oxidoreductase</keyword>
<dbReference type="InParanoid" id="C7ZM12"/>
<dbReference type="Gene3D" id="1.10.630.10">
    <property type="entry name" value="Cytochrome P450"/>
    <property type="match status" value="1"/>
</dbReference>
<accession>C7ZM12</accession>
<dbReference type="PANTHER" id="PTHR24287">
    <property type="entry name" value="P450, PUTATIVE (EUROFUNG)-RELATED"/>
    <property type="match status" value="1"/>
</dbReference>
<keyword evidence="14" id="KW-1185">Reference proteome</keyword>
<dbReference type="eggNOG" id="KOG0157">
    <property type="taxonomic scope" value="Eukaryota"/>
</dbReference>
<gene>
    <name evidence="13" type="ORF">NECHADRAFT_78548</name>
</gene>
<evidence type="ECO:0000256" key="8">
    <source>
        <dbReference type="ARBA" id="ARBA00023004"/>
    </source>
</evidence>
<sequence length="499" mass="57130">MQLTLTLLPVALAAAVAYFIAFQVTVYRRRRSHGCKPAPHAMAWDPIFGLKHATALHKAIRNHRNLEYFDKMFKSYGNTFEVGLLGNLMHVTCDPENIKAILATKFADWDMGPRRRWATFEFVGVGIFAADGQDWVHARTAARPQLARSYFADTAVWEKHLQIWFESLRGQNPPGSLVELQEWTQRFMVDVGTEMLSGRPLDVLTEERAHVGRRFLWALDRANTMISERLRAGKMSFLVRDGQLQEARRVLHEGVDPFVMEAIRDHKEGSYVEDDNKYTVPRALAAEGVPLEQIRDHVLNLLLAAVGSEASLISTLFFVLARYPEVQEKLRQEMSNTLEGDRMPTYDDVRNMKYLNWVIKEVLRVYPPVPQNLRVANKDTILPVGGGPDGRSPVFIPKGHECSFSSYSLHRREDLWGKDSLDFRPERWEKERPTWSYIPFSGGPRICLGQQLALVGAGYVLLRFMQQYPTFKGPQPIQEWEEKLNITCFVNNGVWVNIG</sequence>
<comment type="similarity">
    <text evidence="3 12">Belongs to the cytochrome P450 family.</text>
</comment>
<keyword evidence="6" id="KW-1133">Transmembrane helix</keyword>
<dbReference type="RefSeq" id="XP_003040708.1">
    <property type="nucleotide sequence ID" value="XM_003040662.1"/>
</dbReference>
<comment type="subcellular location">
    <subcellularLocation>
        <location evidence="2">Membrane</location>
        <topology evidence="2">Single-pass membrane protein</topology>
    </subcellularLocation>
</comment>
<dbReference type="InterPro" id="IPR036396">
    <property type="entry name" value="Cyt_P450_sf"/>
</dbReference>
<dbReference type="InterPro" id="IPR017972">
    <property type="entry name" value="Cyt_P450_CS"/>
</dbReference>
<dbReference type="PROSITE" id="PS00086">
    <property type="entry name" value="CYTOCHROME_P450"/>
    <property type="match status" value="1"/>
</dbReference>
<dbReference type="AlphaFoldDB" id="C7ZM12"/>
<comment type="cofactor">
    <cofactor evidence="1 11">
        <name>heme</name>
        <dbReference type="ChEBI" id="CHEBI:30413"/>
    </cofactor>
</comment>
<dbReference type="HOGENOM" id="CLU_001570_27_0_1"/>
<evidence type="ECO:0000256" key="2">
    <source>
        <dbReference type="ARBA" id="ARBA00004167"/>
    </source>
</evidence>
<keyword evidence="8 11" id="KW-0408">Iron</keyword>